<dbReference type="EC" id="2.1.2.9" evidence="3 8"/>
<dbReference type="SUPFAM" id="SSF53328">
    <property type="entry name" value="Formyltransferase"/>
    <property type="match status" value="1"/>
</dbReference>
<dbReference type="HAMAP" id="MF_00182">
    <property type="entry name" value="Formyl_trans"/>
    <property type="match status" value="1"/>
</dbReference>
<comment type="similarity">
    <text evidence="2 8">Belongs to the Fmt family.</text>
</comment>
<dbReference type="InterPro" id="IPR002376">
    <property type="entry name" value="Formyl_transf_N"/>
</dbReference>
<reference evidence="12" key="1">
    <citation type="submission" date="2019-09" db="EMBL/GenBank/DDBJ databases">
        <title>Characterisation of the sponge microbiome using genome-centric metagenomics.</title>
        <authorList>
            <person name="Engelberts J.P."/>
            <person name="Robbins S.J."/>
            <person name="De Goeij J.M."/>
            <person name="Aranda M."/>
            <person name="Bell S.C."/>
            <person name="Webster N.S."/>
        </authorList>
    </citation>
    <scope>NUCLEOTIDE SEQUENCE</scope>
    <source>
        <strain evidence="12">SB0662_bin_9</strain>
    </source>
</reference>
<evidence type="ECO:0000256" key="7">
    <source>
        <dbReference type="ARBA" id="ARBA00048558"/>
    </source>
</evidence>
<feature type="binding site" evidence="8">
    <location>
        <begin position="120"/>
        <end position="123"/>
    </location>
    <ligand>
        <name>(6S)-5,6,7,8-tetrahydrofolate</name>
        <dbReference type="ChEBI" id="CHEBI:57453"/>
    </ligand>
</feature>
<comment type="catalytic activity">
    <reaction evidence="7 8">
        <text>L-methionyl-tRNA(fMet) + (6R)-10-formyltetrahydrofolate = N-formyl-L-methionyl-tRNA(fMet) + (6S)-5,6,7,8-tetrahydrofolate + H(+)</text>
        <dbReference type="Rhea" id="RHEA:24380"/>
        <dbReference type="Rhea" id="RHEA-COMP:9952"/>
        <dbReference type="Rhea" id="RHEA-COMP:9953"/>
        <dbReference type="ChEBI" id="CHEBI:15378"/>
        <dbReference type="ChEBI" id="CHEBI:57453"/>
        <dbReference type="ChEBI" id="CHEBI:78530"/>
        <dbReference type="ChEBI" id="CHEBI:78844"/>
        <dbReference type="ChEBI" id="CHEBI:195366"/>
        <dbReference type="EC" id="2.1.2.9"/>
    </reaction>
</comment>
<feature type="region of interest" description="Disordered" evidence="9">
    <location>
        <begin position="32"/>
        <end position="63"/>
    </location>
</feature>
<feature type="domain" description="Formyl transferase C-terminal" evidence="11">
    <location>
        <begin position="217"/>
        <end position="313"/>
    </location>
</feature>
<proteinExistence type="inferred from homology"/>
<evidence type="ECO:0000256" key="8">
    <source>
        <dbReference type="HAMAP-Rule" id="MF_00182"/>
    </source>
</evidence>
<dbReference type="GO" id="GO:0005829">
    <property type="term" value="C:cytosol"/>
    <property type="evidence" value="ECO:0007669"/>
    <property type="project" value="TreeGrafter"/>
</dbReference>
<evidence type="ECO:0000256" key="2">
    <source>
        <dbReference type="ARBA" id="ARBA00010699"/>
    </source>
</evidence>
<evidence type="ECO:0000259" key="11">
    <source>
        <dbReference type="Pfam" id="PF02911"/>
    </source>
</evidence>
<feature type="domain" description="Formyl transferase N-terminal" evidence="10">
    <location>
        <begin position="7"/>
        <end position="190"/>
    </location>
</feature>
<name>A0A6B1DYQ8_9CHLR</name>
<dbReference type="AlphaFoldDB" id="A0A6B1DYQ8"/>
<dbReference type="PANTHER" id="PTHR11138">
    <property type="entry name" value="METHIONYL-TRNA FORMYLTRANSFERASE"/>
    <property type="match status" value="1"/>
</dbReference>
<dbReference type="InterPro" id="IPR005794">
    <property type="entry name" value="Fmt"/>
</dbReference>
<dbReference type="CDD" id="cd08704">
    <property type="entry name" value="Met_tRNA_FMT_C"/>
    <property type="match status" value="1"/>
</dbReference>
<evidence type="ECO:0000256" key="5">
    <source>
        <dbReference type="ARBA" id="ARBA00022679"/>
    </source>
</evidence>
<dbReference type="NCBIfam" id="TIGR00460">
    <property type="entry name" value="fmt"/>
    <property type="match status" value="1"/>
</dbReference>
<dbReference type="InterPro" id="IPR005793">
    <property type="entry name" value="Formyl_trans_C"/>
</dbReference>
<dbReference type="Pfam" id="PF00551">
    <property type="entry name" value="Formyl_trans_N"/>
    <property type="match status" value="1"/>
</dbReference>
<dbReference type="InterPro" id="IPR011034">
    <property type="entry name" value="Formyl_transferase-like_C_sf"/>
</dbReference>
<evidence type="ECO:0000256" key="9">
    <source>
        <dbReference type="SAM" id="MobiDB-lite"/>
    </source>
</evidence>
<gene>
    <name evidence="8" type="primary">fmt</name>
    <name evidence="12" type="ORF">F4Y08_14525</name>
</gene>
<evidence type="ECO:0000256" key="3">
    <source>
        <dbReference type="ARBA" id="ARBA00012261"/>
    </source>
</evidence>
<evidence type="ECO:0000256" key="6">
    <source>
        <dbReference type="ARBA" id="ARBA00022917"/>
    </source>
</evidence>
<evidence type="ECO:0000256" key="4">
    <source>
        <dbReference type="ARBA" id="ARBA00016014"/>
    </source>
</evidence>
<keyword evidence="5 8" id="KW-0808">Transferase</keyword>
<dbReference type="Gene3D" id="3.10.25.10">
    <property type="entry name" value="Formyl transferase, C-terminal domain"/>
    <property type="match status" value="1"/>
</dbReference>
<dbReference type="EMBL" id="VXPY01000100">
    <property type="protein sequence ID" value="MYD91524.1"/>
    <property type="molecule type" value="Genomic_DNA"/>
</dbReference>
<accession>A0A6B1DYQ8</accession>
<evidence type="ECO:0000259" key="10">
    <source>
        <dbReference type="Pfam" id="PF00551"/>
    </source>
</evidence>
<evidence type="ECO:0000256" key="1">
    <source>
        <dbReference type="ARBA" id="ARBA00002606"/>
    </source>
</evidence>
<protein>
    <recommendedName>
        <fullName evidence="4 8">Methionyl-tRNA formyltransferase</fullName>
        <ecNumber evidence="3 8">2.1.2.9</ecNumber>
    </recommendedName>
</protein>
<organism evidence="12">
    <name type="scientific">Caldilineaceae bacterium SB0662_bin_9</name>
    <dbReference type="NCBI Taxonomy" id="2605258"/>
    <lineage>
        <taxon>Bacteria</taxon>
        <taxon>Bacillati</taxon>
        <taxon>Chloroflexota</taxon>
        <taxon>Caldilineae</taxon>
        <taxon>Caldilineales</taxon>
        <taxon>Caldilineaceae</taxon>
    </lineage>
</organism>
<evidence type="ECO:0000313" key="12">
    <source>
        <dbReference type="EMBL" id="MYD91524.1"/>
    </source>
</evidence>
<dbReference type="InterPro" id="IPR037022">
    <property type="entry name" value="Formyl_trans_C_sf"/>
</dbReference>
<comment type="function">
    <text evidence="1 8">Attaches a formyl group to the free amino group of methionyl-tRNA(fMet). The formyl group appears to play a dual role in the initiator identity of N-formylmethionyl-tRNA by promoting its recognition by IF2 and preventing the misappropriation of this tRNA by the elongation apparatus.</text>
</comment>
<dbReference type="SUPFAM" id="SSF50486">
    <property type="entry name" value="FMT C-terminal domain-like"/>
    <property type="match status" value="1"/>
</dbReference>
<dbReference type="InterPro" id="IPR041711">
    <property type="entry name" value="Met-tRNA-FMT_N"/>
</dbReference>
<dbReference type="InterPro" id="IPR036477">
    <property type="entry name" value="Formyl_transf_N_sf"/>
</dbReference>
<sequence length="326" mass="35118">MSDRQRIVFMGTPDLAAIVLARMLEHQRNTNPPWHLRGAVTQPDRLRGRKRKPAGSPIKQLAGSHGLPVLQPDRIRRNPEFAAQLEAWEPDAVVVMAFGQILPPSILNLPRTGCLNIHASLLPALRGASPVFGAIRQGLTETGVSIMQMDRGLDTGPVVDRTETAVLPRDTTGSLGPKLAELGAERLLAVLPAWLAGECRPVPQDSLPGTPSHCGLIRKADGRIDWTQSATDIALQVRACNPWPAAHCWWQGQQLRVLDALPETGGNPTREPGRVLETDDGIAVQTGDGLLRLTTVQLAGRKAMAAADFRRGAGRNMAGSRLLSAP</sequence>
<dbReference type="Pfam" id="PF02911">
    <property type="entry name" value="Formyl_trans_C"/>
    <property type="match status" value="1"/>
</dbReference>
<comment type="caution">
    <text evidence="12">The sequence shown here is derived from an EMBL/GenBank/DDBJ whole genome shotgun (WGS) entry which is preliminary data.</text>
</comment>
<dbReference type="CDD" id="cd08646">
    <property type="entry name" value="FMT_core_Met-tRNA-FMT_N"/>
    <property type="match status" value="1"/>
</dbReference>
<dbReference type="Gene3D" id="3.40.50.170">
    <property type="entry name" value="Formyl transferase, N-terminal domain"/>
    <property type="match status" value="1"/>
</dbReference>
<dbReference type="InterPro" id="IPR044135">
    <property type="entry name" value="Met-tRNA-FMT_C"/>
</dbReference>
<dbReference type="PANTHER" id="PTHR11138:SF5">
    <property type="entry name" value="METHIONYL-TRNA FORMYLTRANSFERASE, MITOCHONDRIAL"/>
    <property type="match status" value="1"/>
</dbReference>
<dbReference type="GO" id="GO:0004479">
    <property type="term" value="F:methionyl-tRNA formyltransferase activity"/>
    <property type="evidence" value="ECO:0007669"/>
    <property type="project" value="UniProtKB-UniRule"/>
</dbReference>
<keyword evidence="6 8" id="KW-0648">Protein biosynthesis</keyword>